<comment type="caution">
    <text evidence="2">The sequence shown here is derived from an EMBL/GenBank/DDBJ whole genome shotgun (WGS) entry which is preliminary data.</text>
</comment>
<protein>
    <submittedName>
        <fullName evidence="2">Uncharacterized protein</fullName>
    </submittedName>
</protein>
<evidence type="ECO:0000313" key="3">
    <source>
        <dbReference type="Proteomes" id="UP000681720"/>
    </source>
</evidence>
<evidence type="ECO:0000256" key="1">
    <source>
        <dbReference type="SAM" id="MobiDB-lite"/>
    </source>
</evidence>
<dbReference type="EMBL" id="CAJOBJ010009193">
    <property type="protein sequence ID" value="CAF4131930.1"/>
    <property type="molecule type" value="Genomic_DNA"/>
</dbReference>
<organism evidence="2 3">
    <name type="scientific">Rotaria magnacalcarata</name>
    <dbReference type="NCBI Taxonomy" id="392030"/>
    <lineage>
        <taxon>Eukaryota</taxon>
        <taxon>Metazoa</taxon>
        <taxon>Spiralia</taxon>
        <taxon>Gnathifera</taxon>
        <taxon>Rotifera</taxon>
        <taxon>Eurotatoria</taxon>
        <taxon>Bdelloidea</taxon>
        <taxon>Philodinida</taxon>
        <taxon>Philodinidae</taxon>
        <taxon>Rotaria</taxon>
    </lineage>
</organism>
<dbReference type="AlphaFoldDB" id="A0A8S2R101"/>
<name>A0A8S2R101_9BILA</name>
<accession>A0A8S2R101</accession>
<gene>
    <name evidence="2" type="ORF">GIL414_LOCUS18573</name>
</gene>
<feature type="region of interest" description="Disordered" evidence="1">
    <location>
        <begin position="26"/>
        <end position="45"/>
    </location>
</feature>
<sequence>YECQRLNPSFESRLIQYKINIVTESTLREDEPSSSSSSIILDDYM</sequence>
<proteinExistence type="predicted"/>
<feature type="non-terminal residue" evidence="2">
    <location>
        <position position="1"/>
    </location>
</feature>
<dbReference type="Proteomes" id="UP000681720">
    <property type="component" value="Unassembled WGS sequence"/>
</dbReference>
<reference evidence="2" key="1">
    <citation type="submission" date="2021-02" db="EMBL/GenBank/DDBJ databases">
        <authorList>
            <person name="Nowell W R."/>
        </authorList>
    </citation>
    <scope>NUCLEOTIDE SEQUENCE</scope>
</reference>
<evidence type="ECO:0000313" key="2">
    <source>
        <dbReference type="EMBL" id="CAF4131930.1"/>
    </source>
</evidence>